<protein>
    <submittedName>
        <fullName evidence="1">Toxin-antitoxin system, antitoxin component, HicB family</fullName>
    </submittedName>
</protein>
<dbReference type="AlphaFoldDB" id="K1SFW2"/>
<organism evidence="1">
    <name type="scientific">human gut metagenome</name>
    <dbReference type="NCBI Taxonomy" id="408170"/>
    <lineage>
        <taxon>unclassified sequences</taxon>
        <taxon>metagenomes</taxon>
        <taxon>organismal metagenomes</taxon>
    </lineage>
</organism>
<sequence length="72" mass="8277">ELPTPTPITELTVENGVVTLVDIDFDVYRRKNELRAVKKNCTIPSWLNYEAEKANINFSQVLQNALMEQLKN</sequence>
<feature type="non-terminal residue" evidence="1">
    <location>
        <position position="1"/>
    </location>
</feature>
<name>K1SFW2_9ZZZZ</name>
<accession>K1SFW2</accession>
<dbReference type="EMBL" id="AJWZ01007595">
    <property type="protein sequence ID" value="EKC56463.1"/>
    <property type="molecule type" value="Genomic_DNA"/>
</dbReference>
<gene>
    <name evidence="1" type="ORF">OBE_11051</name>
</gene>
<proteinExistence type="predicted"/>
<comment type="caution">
    <text evidence="1">The sequence shown here is derived from an EMBL/GenBank/DDBJ whole genome shotgun (WGS) entry which is preliminary data.</text>
</comment>
<evidence type="ECO:0000313" key="1">
    <source>
        <dbReference type="EMBL" id="EKC56463.1"/>
    </source>
</evidence>
<reference evidence="1" key="1">
    <citation type="journal article" date="2013" name="Environ. Microbiol.">
        <title>Microbiota from the distal guts of lean and obese adolescents exhibit partial functional redundancy besides clear differences in community structure.</title>
        <authorList>
            <person name="Ferrer M."/>
            <person name="Ruiz A."/>
            <person name="Lanza F."/>
            <person name="Haange S.B."/>
            <person name="Oberbach A."/>
            <person name="Till H."/>
            <person name="Bargiela R."/>
            <person name="Campoy C."/>
            <person name="Segura M.T."/>
            <person name="Richter M."/>
            <person name="von Bergen M."/>
            <person name="Seifert J."/>
            <person name="Suarez A."/>
        </authorList>
    </citation>
    <scope>NUCLEOTIDE SEQUENCE</scope>
</reference>